<dbReference type="Proteomes" id="UP000887574">
    <property type="component" value="Unplaced"/>
</dbReference>
<accession>A0A915D8G4</accession>
<dbReference type="InterPro" id="IPR044281">
    <property type="entry name" value="IMP4/RPF1"/>
</dbReference>
<keyword evidence="3" id="KW-1185">Reference proteome</keyword>
<evidence type="ECO:0000259" key="2">
    <source>
        <dbReference type="PROSITE" id="PS50833"/>
    </source>
</evidence>
<dbReference type="Pfam" id="PF04427">
    <property type="entry name" value="Brix"/>
    <property type="match status" value="1"/>
</dbReference>
<feature type="region of interest" description="Disordered" evidence="1">
    <location>
        <begin position="1"/>
        <end position="29"/>
    </location>
</feature>
<dbReference type="GO" id="GO:0042134">
    <property type="term" value="F:rRNA primary transcript binding"/>
    <property type="evidence" value="ECO:0007669"/>
    <property type="project" value="InterPro"/>
</dbReference>
<dbReference type="SUPFAM" id="SSF52954">
    <property type="entry name" value="Class II aaRS ABD-related"/>
    <property type="match status" value="1"/>
</dbReference>
<feature type="domain" description="Brix" evidence="2">
    <location>
        <begin position="47"/>
        <end position="183"/>
    </location>
</feature>
<evidence type="ECO:0000313" key="3">
    <source>
        <dbReference type="Proteomes" id="UP000887574"/>
    </source>
</evidence>
<dbReference type="AlphaFoldDB" id="A0A915D8G4"/>
<reference evidence="4" key="1">
    <citation type="submission" date="2022-11" db="UniProtKB">
        <authorList>
            <consortium name="WormBaseParasite"/>
        </authorList>
    </citation>
    <scope>IDENTIFICATION</scope>
</reference>
<dbReference type="GO" id="GO:0005730">
    <property type="term" value="C:nucleolus"/>
    <property type="evidence" value="ECO:0007669"/>
    <property type="project" value="TreeGrafter"/>
</dbReference>
<dbReference type="SMART" id="SM00879">
    <property type="entry name" value="Brix"/>
    <property type="match status" value="1"/>
</dbReference>
<proteinExistence type="predicted"/>
<dbReference type="WBParaSite" id="jg17213">
    <property type="protein sequence ID" value="jg17213"/>
    <property type="gene ID" value="jg17213"/>
</dbReference>
<dbReference type="GO" id="GO:0000460">
    <property type="term" value="P:maturation of 5.8S rRNA"/>
    <property type="evidence" value="ECO:0007669"/>
    <property type="project" value="TreeGrafter"/>
</dbReference>
<dbReference type="PANTHER" id="PTHR22734:SF3">
    <property type="entry name" value="RIBOSOME PRODUCTION FACTOR 1"/>
    <property type="match status" value="1"/>
</dbReference>
<organism evidence="3 4">
    <name type="scientific">Ditylenchus dipsaci</name>
    <dbReference type="NCBI Taxonomy" id="166011"/>
    <lineage>
        <taxon>Eukaryota</taxon>
        <taxon>Metazoa</taxon>
        <taxon>Ecdysozoa</taxon>
        <taxon>Nematoda</taxon>
        <taxon>Chromadorea</taxon>
        <taxon>Rhabditida</taxon>
        <taxon>Tylenchina</taxon>
        <taxon>Tylenchomorpha</taxon>
        <taxon>Sphaerularioidea</taxon>
        <taxon>Anguinidae</taxon>
        <taxon>Anguininae</taxon>
        <taxon>Ditylenchus</taxon>
    </lineage>
</organism>
<evidence type="ECO:0000256" key="1">
    <source>
        <dbReference type="SAM" id="MobiDB-lite"/>
    </source>
</evidence>
<dbReference type="Gene3D" id="3.40.50.10480">
    <property type="entry name" value="Probable brix-domain ribosomal biogenesis protein"/>
    <property type="match status" value="1"/>
</dbReference>
<dbReference type="PROSITE" id="PS50833">
    <property type="entry name" value="BRIX"/>
    <property type="match status" value="1"/>
</dbReference>
<name>A0A915D8G4_9BILA</name>
<dbReference type="InterPro" id="IPR007109">
    <property type="entry name" value="Brix"/>
</dbReference>
<sequence>MQKQLKMSQKKVPKTIENTREPDDTYMQEGDQEVLKDEGYFKRQDTPKVLITTSPGAKVKTWKLCFELRKCIPNVEIFSRKNVALKKIAKQAIEREYTDVLVVHEDQKRPNGILLCHLPSECLFPKQPHYLGRRVVTFHNQRDYIFFRHHRYEFKKNGEKAALLELGPRMTLRLKRIQDGAFTGEYIWVLKRHEMETSRRKFML</sequence>
<dbReference type="GO" id="GO:0030687">
    <property type="term" value="C:preribosome, large subunit precursor"/>
    <property type="evidence" value="ECO:0007669"/>
    <property type="project" value="TreeGrafter"/>
</dbReference>
<dbReference type="GO" id="GO:0000470">
    <property type="term" value="P:maturation of LSU-rRNA"/>
    <property type="evidence" value="ECO:0007669"/>
    <property type="project" value="TreeGrafter"/>
</dbReference>
<dbReference type="PANTHER" id="PTHR22734">
    <property type="entry name" value="U3 SMALL NUCLEOLAR RIBONUCLEOPROTEIN PROTEIN IMP4"/>
    <property type="match status" value="1"/>
</dbReference>
<protein>
    <submittedName>
        <fullName evidence="4">Brix domain-containing protein</fullName>
    </submittedName>
</protein>
<evidence type="ECO:0000313" key="4">
    <source>
        <dbReference type="WBParaSite" id="jg17213"/>
    </source>
</evidence>